<reference evidence="1 2" key="1">
    <citation type="submission" date="2016-01" db="EMBL/GenBank/DDBJ databases">
        <title>The new phylogeny of the genus Mycobacterium.</title>
        <authorList>
            <person name="Tarcisio F."/>
            <person name="Conor M."/>
            <person name="Antonella G."/>
            <person name="Elisabetta G."/>
            <person name="Giulia F.S."/>
            <person name="Sara T."/>
            <person name="Anna F."/>
            <person name="Clotilde B."/>
            <person name="Roberto B."/>
            <person name="Veronica D.S."/>
            <person name="Fabio R."/>
            <person name="Monica P."/>
            <person name="Olivier J."/>
            <person name="Enrico T."/>
            <person name="Nicola S."/>
        </authorList>
    </citation>
    <scope>NUCLEOTIDE SEQUENCE [LARGE SCALE GENOMIC DNA]</scope>
    <source>
        <strain evidence="1 2">DSM 45166</strain>
    </source>
</reference>
<dbReference type="EMBL" id="LQPE01000147">
    <property type="protein sequence ID" value="ORW00353.1"/>
    <property type="molecule type" value="Genomic_DNA"/>
</dbReference>
<protein>
    <submittedName>
        <fullName evidence="1">Metallothionein</fullName>
    </submittedName>
</protein>
<proteinExistence type="predicted"/>
<dbReference type="AlphaFoldDB" id="A0A1X1XND4"/>
<organism evidence="1 2">
    <name type="scientific">Mycobacterium kyorinense</name>
    <dbReference type="NCBI Taxonomy" id="487514"/>
    <lineage>
        <taxon>Bacteria</taxon>
        <taxon>Bacillati</taxon>
        <taxon>Actinomycetota</taxon>
        <taxon>Actinomycetes</taxon>
        <taxon>Mycobacteriales</taxon>
        <taxon>Mycobacteriaceae</taxon>
        <taxon>Mycobacterium</taxon>
    </lineage>
</organism>
<dbReference type="Proteomes" id="UP000193487">
    <property type="component" value="Unassembled WGS sequence"/>
</dbReference>
<dbReference type="OrthoDB" id="4630104at2"/>
<sequence>MGNYEAGTLLTCGHEGCGCRVRIEVECHCAGSGEAYRCTCGDELVAVS</sequence>
<dbReference type="RefSeq" id="WP_045383006.1">
    <property type="nucleotide sequence ID" value="NZ_BBKA01000092.1"/>
</dbReference>
<name>A0A1X1XND4_9MYCO</name>
<keyword evidence="2" id="KW-1185">Reference proteome</keyword>
<comment type="caution">
    <text evidence="1">The sequence shown here is derived from an EMBL/GenBank/DDBJ whole genome shotgun (WGS) entry which is preliminary data.</text>
</comment>
<gene>
    <name evidence="1" type="ORF">AWC14_10545</name>
</gene>
<accession>A0A1X1XND4</accession>
<evidence type="ECO:0000313" key="2">
    <source>
        <dbReference type="Proteomes" id="UP000193487"/>
    </source>
</evidence>
<evidence type="ECO:0000313" key="1">
    <source>
        <dbReference type="EMBL" id="ORW00353.1"/>
    </source>
</evidence>